<dbReference type="InterPro" id="IPR011990">
    <property type="entry name" value="TPR-like_helical_dom_sf"/>
</dbReference>
<dbReference type="InterPro" id="IPR006597">
    <property type="entry name" value="Sel1-like"/>
</dbReference>
<name>C3X8T4_OXAFO</name>
<reference evidence="1 2" key="1">
    <citation type="submission" date="2009-02" db="EMBL/GenBank/DDBJ databases">
        <title>The Genome Sequence of Oxalobacter formigenes OXCC13.</title>
        <authorList>
            <consortium name="The Broad Institute Genome Sequencing Platform"/>
            <person name="Ward D."/>
            <person name="Young S.K."/>
            <person name="Kodira C.D."/>
            <person name="Zeng Q."/>
            <person name="Koehrsen M."/>
            <person name="Alvarado L."/>
            <person name="Berlin A."/>
            <person name="Borenstein D."/>
            <person name="Chen Z."/>
            <person name="Engels R."/>
            <person name="Freedman E."/>
            <person name="Gellesch M."/>
            <person name="Goldberg J."/>
            <person name="Griggs A."/>
            <person name="Gujja S."/>
            <person name="Heiman D."/>
            <person name="Hepburn T."/>
            <person name="Howarth C."/>
            <person name="Jen D."/>
            <person name="Larson L."/>
            <person name="Lewis B."/>
            <person name="Mehta T."/>
            <person name="Park D."/>
            <person name="Pearson M."/>
            <person name="Roberts A."/>
            <person name="Saif S."/>
            <person name="Shea T."/>
            <person name="Shenoy N."/>
            <person name="Sisk P."/>
            <person name="Stolte C."/>
            <person name="Sykes S."/>
            <person name="Walk T."/>
            <person name="White J."/>
            <person name="Yandava C."/>
            <person name="Allison M.J."/>
            <person name="Lander E."/>
            <person name="Nusbaum C."/>
            <person name="Galagan J."/>
            <person name="Birren B."/>
        </authorList>
    </citation>
    <scope>NUCLEOTIDE SEQUENCE [LARGE SCALE GENOMIC DNA]</scope>
    <source>
        <strain evidence="1 2">OXCC13</strain>
    </source>
</reference>
<dbReference type="eggNOG" id="COG0790">
    <property type="taxonomic scope" value="Bacteria"/>
</dbReference>
<accession>C3X8T4</accession>
<dbReference type="Proteomes" id="UP000005089">
    <property type="component" value="Unassembled WGS sequence"/>
</dbReference>
<dbReference type="EMBL" id="GG658170">
    <property type="protein sequence ID" value="EEO29610.1"/>
    <property type="molecule type" value="Genomic_DNA"/>
</dbReference>
<proteinExistence type="predicted"/>
<dbReference type="RefSeq" id="WP_005880218.1">
    <property type="nucleotide sequence ID" value="NZ_CP019430.1"/>
</dbReference>
<dbReference type="PANTHER" id="PTHR11102:SF160">
    <property type="entry name" value="ERAD-ASSOCIATED E3 UBIQUITIN-PROTEIN LIGASE COMPONENT HRD3"/>
    <property type="match status" value="1"/>
</dbReference>
<dbReference type="OrthoDB" id="5365194at2"/>
<dbReference type="InterPro" id="IPR050767">
    <property type="entry name" value="Sel1_AlgK"/>
</dbReference>
<sequence length="228" mass="25636">MKNRFANVVDAVMLAFLVCGFFVPVMAVDTGSVSFSDERKRRDAQEETIRIQESVQLLDMAAREGEPQAMVLLGMMSDVGFPVKRDLDRAIGWYVKAADKQYGKAWLPLAFAYAEMGNDVQAGFWFEKAAGLYRETNADDVLVMVFGAGYLADYIGKDQFAQRQEINRKRLMWLEGLAASGDPVACSMMATVYREGLGVKKDVRRGDLWCKKAVTTNREGMVVERFCY</sequence>
<dbReference type="STRING" id="847.BRW83_1596"/>
<gene>
    <name evidence="1" type="ORF">OFBG_00638</name>
</gene>
<dbReference type="AlphaFoldDB" id="C3X8T4"/>
<organism evidence="1 2">
    <name type="scientific">Oxalobacter formigenes OXCC13</name>
    <dbReference type="NCBI Taxonomy" id="556269"/>
    <lineage>
        <taxon>Bacteria</taxon>
        <taxon>Pseudomonadati</taxon>
        <taxon>Pseudomonadota</taxon>
        <taxon>Betaproteobacteria</taxon>
        <taxon>Burkholderiales</taxon>
        <taxon>Oxalobacteraceae</taxon>
        <taxon>Oxalobacter</taxon>
    </lineage>
</organism>
<dbReference type="SMART" id="SM00671">
    <property type="entry name" value="SEL1"/>
    <property type="match status" value="3"/>
</dbReference>
<dbReference type="Pfam" id="PF08238">
    <property type="entry name" value="Sel1"/>
    <property type="match status" value="3"/>
</dbReference>
<dbReference type="PANTHER" id="PTHR11102">
    <property type="entry name" value="SEL-1-LIKE PROTEIN"/>
    <property type="match status" value="1"/>
</dbReference>
<keyword evidence="2" id="KW-1185">Reference proteome</keyword>
<dbReference type="HOGENOM" id="CLU_1213835_0_0_4"/>
<evidence type="ECO:0000313" key="2">
    <source>
        <dbReference type="Proteomes" id="UP000005089"/>
    </source>
</evidence>
<dbReference type="GeneID" id="77135452"/>
<dbReference type="Gene3D" id="1.25.40.10">
    <property type="entry name" value="Tetratricopeptide repeat domain"/>
    <property type="match status" value="2"/>
</dbReference>
<evidence type="ECO:0000313" key="1">
    <source>
        <dbReference type="EMBL" id="EEO29610.1"/>
    </source>
</evidence>
<protein>
    <submittedName>
        <fullName evidence="1">Sel1 repeat protein</fullName>
    </submittedName>
</protein>
<dbReference type="SUPFAM" id="SSF81901">
    <property type="entry name" value="HCP-like"/>
    <property type="match status" value="2"/>
</dbReference>